<dbReference type="Proteomes" id="UP000240760">
    <property type="component" value="Unassembled WGS sequence"/>
</dbReference>
<dbReference type="GO" id="GO:0005085">
    <property type="term" value="F:guanyl-nucleotide exchange factor activity"/>
    <property type="evidence" value="ECO:0007669"/>
    <property type="project" value="InterPro"/>
</dbReference>
<dbReference type="AlphaFoldDB" id="A0A2T4C839"/>
<dbReference type="InterPro" id="IPR011989">
    <property type="entry name" value="ARM-like"/>
</dbReference>
<name>A0A2T4C839_TRILO</name>
<sequence length="690" mass="75202">MAPQEIEEMLRREGSKVSPDQYDESTEPAEARQRRTGLLVPILAACREVWVSEPDELELMVEKLGDGSRDVAWRGPFGDSGILEFFLRILAGNGLKQGLKIHILRLVGNSCADTDENRARVIQGNHLDTVINLLQDESLIPFTIPVLFNILVDYEPAQLAASQANLNQRLIDLLSSPTLANFIVFVPYFCKILALLVSQDGEADRASPKTVEVLLTLAMSPPSRDDLDDFTSLVSVAGAYLANDRFQTALIQGPLMQLFLSTFYHAHTHFNLLSIDDADSAASLKKLHSSLLINLADITGNDLFTACYPLQSPIAQNLLAWLQGSNLQLQTAACLALGNISRSDEATTSLVQAYSAHAPLVRLLSNAEITDAQLLHSALSFLKNLAIPVQNKPLLGDLLDVGCVPRFFTLDTSPQVQFAAVSLTRLLLINCPPNVARICAPLSADPASPAHERSSVSGIISLYERSDAEPTRLEAARAVAAVCRMLHSSPVAPLLPDWDGPVEQDDDGTPLDEEGRRRAYFYSKHDVARVLSFLIIQQKWPSLRSEAWFVFALMCRSKEGGRVIVELLQIHGAMTALIKAITGRDTPLSETASSTTTTTAIEQQADEASVVVASDGQIASMAEGLGLQPQQADPRQKESMVRVDRENALVMLTELLRSWGSRLPGLRVSILQDLVKEGTEIVAAQKAAAP</sequence>
<dbReference type="Gene3D" id="1.25.10.10">
    <property type="entry name" value="Leucine-rich Repeat Variant"/>
    <property type="match status" value="2"/>
</dbReference>
<dbReference type="STRING" id="983965.A0A2T4C839"/>
<dbReference type="PANTHER" id="PTHR10957">
    <property type="entry name" value="RAP1 GTPASE-GDP DISSOCIATION STIMULATOR 1"/>
    <property type="match status" value="1"/>
</dbReference>
<dbReference type="InterPro" id="IPR016024">
    <property type="entry name" value="ARM-type_fold"/>
</dbReference>
<evidence type="ECO:0000256" key="1">
    <source>
        <dbReference type="SAM" id="MobiDB-lite"/>
    </source>
</evidence>
<proteinExistence type="predicted"/>
<evidence type="ECO:0008006" key="4">
    <source>
        <dbReference type="Google" id="ProtNLM"/>
    </source>
</evidence>
<accession>A0A2T4C839</accession>
<evidence type="ECO:0000313" key="2">
    <source>
        <dbReference type="EMBL" id="PTB77747.1"/>
    </source>
</evidence>
<keyword evidence="3" id="KW-1185">Reference proteome</keyword>
<organism evidence="2 3">
    <name type="scientific">Trichoderma longibrachiatum ATCC 18648</name>
    <dbReference type="NCBI Taxonomy" id="983965"/>
    <lineage>
        <taxon>Eukaryota</taxon>
        <taxon>Fungi</taxon>
        <taxon>Dikarya</taxon>
        <taxon>Ascomycota</taxon>
        <taxon>Pezizomycotina</taxon>
        <taxon>Sordariomycetes</taxon>
        <taxon>Hypocreomycetidae</taxon>
        <taxon>Hypocreales</taxon>
        <taxon>Hypocreaceae</taxon>
        <taxon>Trichoderma</taxon>
    </lineage>
</organism>
<reference evidence="2 3" key="1">
    <citation type="submission" date="2016-07" db="EMBL/GenBank/DDBJ databases">
        <title>Multiple horizontal gene transfer events from other fungi enriched the ability of initially mycotrophic Trichoderma (Ascomycota) to feed on dead plant biomass.</title>
        <authorList>
            <consortium name="DOE Joint Genome Institute"/>
            <person name="Aerts A."/>
            <person name="Atanasova L."/>
            <person name="Chenthamara K."/>
            <person name="Zhang J."/>
            <person name="Grujic M."/>
            <person name="Henrissat B."/>
            <person name="Kuo A."/>
            <person name="Salamov A."/>
            <person name="Lipzen A."/>
            <person name="Labutti K."/>
            <person name="Barry K."/>
            <person name="Miao Y."/>
            <person name="Rahimi M.J."/>
            <person name="Shen Q."/>
            <person name="Grigoriev I.V."/>
            <person name="Kubicek C.P."/>
            <person name="Druzhinina I.S."/>
        </authorList>
    </citation>
    <scope>NUCLEOTIDE SEQUENCE [LARGE SCALE GENOMIC DNA]</scope>
    <source>
        <strain evidence="2 3">ATCC 18648</strain>
    </source>
</reference>
<protein>
    <recommendedName>
        <fullName evidence="4">ARM repeat-containing protein</fullName>
    </recommendedName>
</protein>
<dbReference type="InterPro" id="IPR040144">
    <property type="entry name" value="RAP1GDS1"/>
</dbReference>
<dbReference type="EMBL" id="KZ679130">
    <property type="protein sequence ID" value="PTB77747.1"/>
    <property type="molecule type" value="Genomic_DNA"/>
</dbReference>
<evidence type="ECO:0000313" key="3">
    <source>
        <dbReference type="Proteomes" id="UP000240760"/>
    </source>
</evidence>
<dbReference type="OrthoDB" id="26149at2759"/>
<dbReference type="SUPFAM" id="SSF48371">
    <property type="entry name" value="ARM repeat"/>
    <property type="match status" value="1"/>
</dbReference>
<gene>
    <name evidence="2" type="ORF">M440DRAFT_1400698</name>
</gene>
<feature type="region of interest" description="Disordered" evidence="1">
    <location>
        <begin position="1"/>
        <end position="30"/>
    </location>
</feature>